<evidence type="ECO:0000313" key="2">
    <source>
        <dbReference type="Proteomes" id="UP000828048"/>
    </source>
</evidence>
<sequence length="227" mass="24694">MAMMNCIAVIIISISIPISCLMISFPGAAATGAPAPTNLLPHVVPHHAPLETARGSGRMPLINPGIQKICSATSYPKVCVRSLGGPNDEQGQTWVDPWVVDPTWALIQQGMAGLSATDKAITETNRILHMDDPHYDKSWLNVCLKCYNSAIDSWQNALTSLQLNNGFDVAKHLNDVSIMTKGCEDAYAAGDAPTAVHMSPLRKHDRLISKMVSNALDIQEMIFPRRH</sequence>
<dbReference type="Proteomes" id="UP000828048">
    <property type="component" value="Chromosome 5"/>
</dbReference>
<accession>A0ACB7Y1Q6</accession>
<gene>
    <name evidence="1" type="ORF">Vadar_024193</name>
</gene>
<protein>
    <submittedName>
        <fullName evidence="1">Uncharacterized protein</fullName>
    </submittedName>
</protein>
<evidence type="ECO:0000313" key="1">
    <source>
        <dbReference type="EMBL" id="KAH7847281.1"/>
    </source>
</evidence>
<organism evidence="1 2">
    <name type="scientific">Vaccinium darrowii</name>
    <dbReference type="NCBI Taxonomy" id="229202"/>
    <lineage>
        <taxon>Eukaryota</taxon>
        <taxon>Viridiplantae</taxon>
        <taxon>Streptophyta</taxon>
        <taxon>Embryophyta</taxon>
        <taxon>Tracheophyta</taxon>
        <taxon>Spermatophyta</taxon>
        <taxon>Magnoliopsida</taxon>
        <taxon>eudicotyledons</taxon>
        <taxon>Gunneridae</taxon>
        <taxon>Pentapetalae</taxon>
        <taxon>asterids</taxon>
        <taxon>Ericales</taxon>
        <taxon>Ericaceae</taxon>
        <taxon>Vaccinioideae</taxon>
        <taxon>Vaccinieae</taxon>
        <taxon>Vaccinium</taxon>
    </lineage>
</organism>
<name>A0ACB7Y1Q6_9ERIC</name>
<reference evidence="1 2" key="1">
    <citation type="journal article" date="2021" name="Hortic Res">
        <title>High-quality reference genome and annotation aids understanding of berry development for evergreen blueberry (Vaccinium darrowii).</title>
        <authorList>
            <person name="Yu J."/>
            <person name="Hulse-Kemp A.M."/>
            <person name="Babiker E."/>
            <person name="Staton M."/>
        </authorList>
    </citation>
    <scope>NUCLEOTIDE SEQUENCE [LARGE SCALE GENOMIC DNA]</scope>
    <source>
        <strain evidence="2">cv. NJ 8807/NJ 8810</strain>
        <tissue evidence="1">Young leaf</tissue>
    </source>
</reference>
<proteinExistence type="predicted"/>
<comment type="caution">
    <text evidence="1">The sequence shown here is derived from an EMBL/GenBank/DDBJ whole genome shotgun (WGS) entry which is preliminary data.</text>
</comment>
<dbReference type="EMBL" id="CM037155">
    <property type="protein sequence ID" value="KAH7847281.1"/>
    <property type="molecule type" value="Genomic_DNA"/>
</dbReference>
<keyword evidence="2" id="KW-1185">Reference proteome</keyword>